<evidence type="ECO:0008006" key="3">
    <source>
        <dbReference type="Google" id="ProtNLM"/>
    </source>
</evidence>
<name>A0AAD7CIL9_9AGAR</name>
<sequence length="361" mass="40492">MSVLGLPVEVVQSIMLQSLAEKSRPMTTESPLILTQICSLWREISLQSPELWQSISLDDDEHSPSPEILDAWAIRAADRPLNISLHAIHDPETYLQWSMLHSTRWQNIDLKLPASAFSILTHQNGPFPMLRSFSLAVAFHGGRNRCSIPIRDAPLLVLKITSFDAGETISFLQHCSNLVDLTFTLQVPSYDEAPSHVCTLPSLRSLMNAGSAILPYLTAPNLTRLDLWGPAFRLLLDTPPHISAPQFRAFLILIPTVTDIQFAIYTAEQQQLVSVLRSTDILPHLETLRIDRPAWGEGYDVLFETVRERRESSEARGRLATLHLCFPHIQPYPSGPTKLPNVTKDRLLALQSADFRVTVVD</sequence>
<evidence type="ECO:0000313" key="1">
    <source>
        <dbReference type="EMBL" id="KAJ7650138.1"/>
    </source>
</evidence>
<protein>
    <recommendedName>
        <fullName evidence="3">F-box domain-containing protein</fullName>
    </recommendedName>
</protein>
<dbReference type="EMBL" id="JARKIF010000001">
    <property type="protein sequence ID" value="KAJ7650138.1"/>
    <property type="molecule type" value="Genomic_DNA"/>
</dbReference>
<reference evidence="1" key="1">
    <citation type="submission" date="2023-03" db="EMBL/GenBank/DDBJ databases">
        <title>Massive genome expansion in bonnet fungi (Mycena s.s.) driven by repeated elements and novel gene families across ecological guilds.</title>
        <authorList>
            <consortium name="Lawrence Berkeley National Laboratory"/>
            <person name="Harder C.B."/>
            <person name="Miyauchi S."/>
            <person name="Viragh M."/>
            <person name="Kuo A."/>
            <person name="Thoen E."/>
            <person name="Andreopoulos B."/>
            <person name="Lu D."/>
            <person name="Skrede I."/>
            <person name="Drula E."/>
            <person name="Henrissat B."/>
            <person name="Morin E."/>
            <person name="Kohler A."/>
            <person name="Barry K."/>
            <person name="LaButti K."/>
            <person name="Morin E."/>
            <person name="Salamov A."/>
            <person name="Lipzen A."/>
            <person name="Mereny Z."/>
            <person name="Hegedus B."/>
            <person name="Baldrian P."/>
            <person name="Stursova M."/>
            <person name="Weitz H."/>
            <person name="Taylor A."/>
            <person name="Grigoriev I.V."/>
            <person name="Nagy L.G."/>
            <person name="Martin F."/>
            <person name="Kauserud H."/>
        </authorList>
    </citation>
    <scope>NUCLEOTIDE SEQUENCE</scope>
    <source>
        <strain evidence="1">9284</strain>
    </source>
</reference>
<accession>A0AAD7CIL9</accession>
<dbReference type="AlphaFoldDB" id="A0AAD7CIL9"/>
<dbReference type="Proteomes" id="UP001221142">
    <property type="component" value="Unassembled WGS sequence"/>
</dbReference>
<keyword evidence="2" id="KW-1185">Reference proteome</keyword>
<organism evidence="1 2">
    <name type="scientific">Roridomyces roridus</name>
    <dbReference type="NCBI Taxonomy" id="1738132"/>
    <lineage>
        <taxon>Eukaryota</taxon>
        <taxon>Fungi</taxon>
        <taxon>Dikarya</taxon>
        <taxon>Basidiomycota</taxon>
        <taxon>Agaricomycotina</taxon>
        <taxon>Agaricomycetes</taxon>
        <taxon>Agaricomycetidae</taxon>
        <taxon>Agaricales</taxon>
        <taxon>Marasmiineae</taxon>
        <taxon>Mycenaceae</taxon>
        <taxon>Roridomyces</taxon>
    </lineage>
</organism>
<proteinExistence type="predicted"/>
<comment type="caution">
    <text evidence="1">The sequence shown here is derived from an EMBL/GenBank/DDBJ whole genome shotgun (WGS) entry which is preliminary data.</text>
</comment>
<evidence type="ECO:0000313" key="2">
    <source>
        <dbReference type="Proteomes" id="UP001221142"/>
    </source>
</evidence>
<gene>
    <name evidence="1" type="ORF">FB45DRAFT_1076282</name>
</gene>